<keyword evidence="2" id="KW-0808">Transferase</keyword>
<evidence type="ECO:0000256" key="2">
    <source>
        <dbReference type="ARBA" id="ARBA00022679"/>
    </source>
</evidence>
<dbReference type="Pfam" id="PF03602">
    <property type="entry name" value="Cons_hypoth95"/>
    <property type="match status" value="1"/>
</dbReference>
<dbReference type="InterPro" id="IPR029063">
    <property type="entry name" value="SAM-dependent_MTases_sf"/>
</dbReference>
<proteinExistence type="predicted"/>
<dbReference type="Gene3D" id="3.40.50.150">
    <property type="entry name" value="Vaccinia Virus protein VP39"/>
    <property type="match status" value="1"/>
</dbReference>
<name>A0A381S0P8_9ZZZZ</name>
<dbReference type="InterPro" id="IPR004398">
    <property type="entry name" value="RNA_MeTrfase_RsmD"/>
</dbReference>
<dbReference type="InterPro" id="IPR002052">
    <property type="entry name" value="DNA_methylase_N6_adenine_CS"/>
</dbReference>
<gene>
    <name evidence="3" type="ORF">METZ01_LOCUS50506</name>
</gene>
<evidence type="ECO:0000313" key="3">
    <source>
        <dbReference type="EMBL" id="SUZ97652.1"/>
    </source>
</evidence>
<dbReference type="GO" id="GO:0003676">
    <property type="term" value="F:nucleic acid binding"/>
    <property type="evidence" value="ECO:0007669"/>
    <property type="project" value="InterPro"/>
</dbReference>
<dbReference type="PIRSF" id="PIRSF004553">
    <property type="entry name" value="CHP00095"/>
    <property type="match status" value="1"/>
</dbReference>
<dbReference type="SUPFAM" id="SSF53335">
    <property type="entry name" value="S-adenosyl-L-methionine-dependent methyltransferases"/>
    <property type="match status" value="1"/>
</dbReference>
<dbReference type="PANTHER" id="PTHR43542:SF1">
    <property type="entry name" value="METHYLTRANSFERASE"/>
    <property type="match status" value="1"/>
</dbReference>
<evidence type="ECO:0000256" key="1">
    <source>
        <dbReference type="ARBA" id="ARBA00022603"/>
    </source>
</evidence>
<dbReference type="EMBL" id="UINC01002529">
    <property type="protein sequence ID" value="SUZ97652.1"/>
    <property type="molecule type" value="Genomic_DNA"/>
</dbReference>
<evidence type="ECO:0008006" key="4">
    <source>
        <dbReference type="Google" id="ProtNLM"/>
    </source>
</evidence>
<organism evidence="3">
    <name type="scientific">marine metagenome</name>
    <dbReference type="NCBI Taxonomy" id="408172"/>
    <lineage>
        <taxon>unclassified sequences</taxon>
        <taxon>metagenomes</taxon>
        <taxon>ecological metagenomes</taxon>
    </lineage>
</organism>
<keyword evidence="1" id="KW-0489">Methyltransferase</keyword>
<protein>
    <recommendedName>
        <fullName evidence="4">Methyltransferase small domain-containing protein</fullName>
    </recommendedName>
</protein>
<dbReference type="NCBIfam" id="TIGR00095">
    <property type="entry name" value="16S rRNA (guanine(966)-N(2))-methyltransferase RsmD"/>
    <property type="match status" value="1"/>
</dbReference>
<accession>A0A381S0P8</accession>
<dbReference type="GO" id="GO:0008168">
    <property type="term" value="F:methyltransferase activity"/>
    <property type="evidence" value="ECO:0007669"/>
    <property type="project" value="UniProtKB-KW"/>
</dbReference>
<sequence>MEAEGLRPTLDRVRESLFNWLNLEISGARVLDLYAGTGALGFEALSRGASQATLVDSNAQVTAELERAAADLDASATIVCGDATSWLERQAESWDIVFLDPPFENQQYQKILDLLHQRLEANALVYLERPRQTELEHPKYEIWKRAVAGEVSFALLRPRTVCL</sequence>
<dbReference type="PROSITE" id="PS00092">
    <property type="entry name" value="N6_MTASE"/>
    <property type="match status" value="1"/>
</dbReference>
<dbReference type="PANTHER" id="PTHR43542">
    <property type="entry name" value="METHYLTRANSFERASE"/>
    <property type="match status" value="1"/>
</dbReference>
<dbReference type="AlphaFoldDB" id="A0A381S0P8"/>
<dbReference type="GO" id="GO:0031167">
    <property type="term" value="P:rRNA methylation"/>
    <property type="evidence" value="ECO:0007669"/>
    <property type="project" value="InterPro"/>
</dbReference>
<reference evidence="3" key="1">
    <citation type="submission" date="2018-05" db="EMBL/GenBank/DDBJ databases">
        <authorList>
            <person name="Lanie J.A."/>
            <person name="Ng W.-L."/>
            <person name="Kazmierczak K.M."/>
            <person name="Andrzejewski T.M."/>
            <person name="Davidsen T.M."/>
            <person name="Wayne K.J."/>
            <person name="Tettelin H."/>
            <person name="Glass J.I."/>
            <person name="Rusch D."/>
            <person name="Podicherti R."/>
            <person name="Tsui H.-C.T."/>
            <person name="Winkler M.E."/>
        </authorList>
    </citation>
    <scope>NUCLEOTIDE SEQUENCE</scope>
</reference>
<dbReference type="CDD" id="cd02440">
    <property type="entry name" value="AdoMet_MTases"/>
    <property type="match status" value="1"/>
</dbReference>